<evidence type="ECO:0000313" key="3">
    <source>
        <dbReference type="Proteomes" id="UP001219525"/>
    </source>
</evidence>
<evidence type="ECO:0000256" key="1">
    <source>
        <dbReference type="SAM" id="MobiDB-lite"/>
    </source>
</evidence>
<feature type="region of interest" description="Disordered" evidence="1">
    <location>
        <begin position="52"/>
        <end position="72"/>
    </location>
</feature>
<reference evidence="2" key="1">
    <citation type="submission" date="2023-03" db="EMBL/GenBank/DDBJ databases">
        <title>Massive genome expansion in bonnet fungi (Mycena s.s.) driven by repeated elements and novel gene families across ecological guilds.</title>
        <authorList>
            <consortium name="Lawrence Berkeley National Laboratory"/>
            <person name="Harder C.B."/>
            <person name="Miyauchi S."/>
            <person name="Viragh M."/>
            <person name="Kuo A."/>
            <person name="Thoen E."/>
            <person name="Andreopoulos B."/>
            <person name="Lu D."/>
            <person name="Skrede I."/>
            <person name="Drula E."/>
            <person name="Henrissat B."/>
            <person name="Morin E."/>
            <person name="Kohler A."/>
            <person name="Barry K."/>
            <person name="LaButti K."/>
            <person name="Morin E."/>
            <person name="Salamov A."/>
            <person name="Lipzen A."/>
            <person name="Mereny Z."/>
            <person name="Hegedus B."/>
            <person name="Baldrian P."/>
            <person name="Stursova M."/>
            <person name="Weitz H."/>
            <person name="Taylor A."/>
            <person name="Grigoriev I.V."/>
            <person name="Nagy L.G."/>
            <person name="Martin F."/>
            <person name="Kauserud H."/>
        </authorList>
    </citation>
    <scope>NUCLEOTIDE SEQUENCE</scope>
    <source>
        <strain evidence="2">9144</strain>
    </source>
</reference>
<accession>A0AAD6VQ13</accession>
<protein>
    <submittedName>
        <fullName evidence="2">Uncharacterized protein</fullName>
    </submittedName>
</protein>
<dbReference type="AlphaFoldDB" id="A0AAD6VQ13"/>
<proteinExistence type="predicted"/>
<dbReference type="Proteomes" id="UP001219525">
    <property type="component" value="Unassembled WGS sequence"/>
</dbReference>
<gene>
    <name evidence="2" type="ORF">GGX14DRAFT_391267</name>
</gene>
<organism evidence="2 3">
    <name type="scientific">Mycena pura</name>
    <dbReference type="NCBI Taxonomy" id="153505"/>
    <lineage>
        <taxon>Eukaryota</taxon>
        <taxon>Fungi</taxon>
        <taxon>Dikarya</taxon>
        <taxon>Basidiomycota</taxon>
        <taxon>Agaricomycotina</taxon>
        <taxon>Agaricomycetes</taxon>
        <taxon>Agaricomycetidae</taxon>
        <taxon>Agaricales</taxon>
        <taxon>Marasmiineae</taxon>
        <taxon>Mycenaceae</taxon>
        <taxon>Mycena</taxon>
    </lineage>
</organism>
<keyword evidence="3" id="KW-1185">Reference proteome</keyword>
<name>A0AAD6VQ13_9AGAR</name>
<dbReference type="EMBL" id="JARJCW010000015">
    <property type="protein sequence ID" value="KAJ7216441.1"/>
    <property type="molecule type" value="Genomic_DNA"/>
</dbReference>
<evidence type="ECO:0000313" key="2">
    <source>
        <dbReference type="EMBL" id="KAJ7216441.1"/>
    </source>
</evidence>
<comment type="caution">
    <text evidence="2">The sequence shown here is derived from an EMBL/GenBank/DDBJ whole genome shotgun (WGS) entry which is preliminary data.</text>
</comment>
<sequence length="276" mass="29783">MCLSATGRRRGCVAARRSGRAAGGAVEGGVDVVWTAGGASFETVHPGNERDTAGVCCGHQRRRRGPQGERDGKRLVPRLLRECRRGRQRRERSETRRGFLLSGEAFVRKLALAWARRRKGDALARRSWFEAGGRELGRGGGEGGRARELVYTAENMGLGTAARLGTCRAAMGTARSRIPLAVGREDASAGGFWAANARRVDVHRVVVSKERHGVVSQGTVWKEEERRCLFDDACLAALSSASVQAPQGSRRQGAVPFPKRIRGRGGLSRVGLDGTV</sequence>